<gene>
    <name evidence="6" type="primary">rpsG</name>
    <name evidence="9" type="ORF">SAMN02745220_00953</name>
</gene>
<dbReference type="GO" id="GO:0003735">
    <property type="term" value="F:structural constituent of ribosome"/>
    <property type="evidence" value="ECO:0007669"/>
    <property type="project" value="InterPro"/>
</dbReference>
<dbReference type="NCBIfam" id="TIGR01029">
    <property type="entry name" value="rpsG_bact"/>
    <property type="match status" value="1"/>
</dbReference>
<keyword evidence="5 6" id="KW-0687">Ribonucleoprotein</keyword>
<feature type="domain" description="Small ribosomal subunit protein uS7" evidence="8">
    <location>
        <begin position="2"/>
        <end position="150"/>
    </location>
</feature>
<dbReference type="InterPro" id="IPR000235">
    <property type="entry name" value="Ribosomal_uS7"/>
</dbReference>
<dbReference type="CDD" id="cd14869">
    <property type="entry name" value="uS7_Bacteria"/>
    <property type="match status" value="1"/>
</dbReference>
<evidence type="ECO:0000256" key="4">
    <source>
        <dbReference type="ARBA" id="ARBA00022980"/>
    </source>
</evidence>
<dbReference type="InterPro" id="IPR020606">
    <property type="entry name" value="Ribosomal_uS7_CS"/>
</dbReference>
<dbReference type="OrthoDB" id="9807653at2"/>
<evidence type="ECO:0000313" key="9">
    <source>
        <dbReference type="EMBL" id="SHO44991.1"/>
    </source>
</evidence>
<evidence type="ECO:0000256" key="7">
    <source>
        <dbReference type="RuleBase" id="RU003619"/>
    </source>
</evidence>
<evidence type="ECO:0000256" key="2">
    <source>
        <dbReference type="ARBA" id="ARBA00022730"/>
    </source>
</evidence>
<dbReference type="PANTHER" id="PTHR11205">
    <property type="entry name" value="RIBOSOMAL PROTEIN S7"/>
    <property type="match status" value="1"/>
</dbReference>
<keyword evidence="2 6" id="KW-0699">rRNA-binding</keyword>
<evidence type="ECO:0000256" key="1">
    <source>
        <dbReference type="ARBA" id="ARBA00007151"/>
    </source>
</evidence>
<dbReference type="FunFam" id="1.10.455.10:FF:000001">
    <property type="entry name" value="30S ribosomal protein S7"/>
    <property type="match status" value="1"/>
</dbReference>
<evidence type="ECO:0000259" key="8">
    <source>
        <dbReference type="Pfam" id="PF00177"/>
    </source>
</evidence>
<keyword evidence="4 6" id="KW-0689">Ribosomal protein</keyword>
<dbReference type="InterPro" id="IPR005717">
    <property type="entry name" value="Ribosomal_uS7_bac/org-type"/>
</dbReference>
<dbReference type="SUPFAM" id="SSF47973">
    <property type="entry name" value="Ribosomal protein S7"/>
    <property type="match status" value="1"/>
</dbReference>
<comment type="subunit">
    <text evidence="6">Part of the 30S ribosomal subunit. Contacts proteins S9 and S11.</text>
</comment>
<sequence>MSRRNIASRRPIDADPRYNSVLVSKFTNGLMERGKKSTAMRIFYDAMDIVTDRIADQDPMTVFEDAMENVRPKVEVKSRRVGGATYQVPMEVRQSRRNALAIRWIINFAKSRSGKSMSDKLAAELMDAYNNRGAAVKKRDDTHRMAEANKAFAHYRW</sequence>
<dbReference type="Proteomes" id="UP000184603">
    <property type="component" value="Unassembled WGS sequence"/>
</dbReference>
<dbReference type="Pfam" id="PF00177">
    <property type="entry name" value="Ribosomal_S7"/>
    <property type="match status" value="1"/>
</dbReference>
<dbReference type="RefSeq" id="WP_073612298.1">
    <property type="nucleotide sequence ID" value="NZ_FRFE01000003.1"/>
</dbReference>
<dbReference type="HAMAP" id="MF_00480_B">
    <property type="entry name" value="Ribosomal_uS7_B"/>
    <property type="match status" value="1"/>
</dbReference>
<keyword evidence="6" id="KW-0820">tRNA-binding</keyword>
<dbReference type="GO" id="GO:0015935">
    <property type="term" value="C:small ribosomal subunit"/>
    <property type="evidence" value="ECO:0007669"/>
    <property type="project" value="InterPro"/>
</dbReference>
<dbReference type="Gene3D" id="1.10.455.10">
    <property type="entry name" value="Ribosomal protein S7 domain"/>
    <property type="match status" value="1"/>
</dbReference>
<name>A0A1M7Y090_9BACT</name>
<dbReference type="GO" id="GO:0006412">
    <property type="term" value="P:translation"/>
    <property type="evidence" value="ECO:0007669"/>
    <property type="project" value="UniProtKB-UniRule"/>
</dbReference>
<accession>A0A1M7Y090</accession>
<comment type="function">
    <text evidence="6">One of the primary rRNA binding proteins, it binds directly to 16S rRNA where it nucleates assembly of the head domain of the 30S subunit. Is located at the subunit interface close to the decoding center, probably blocks exit of the E-site tRNA.</text>
</comment>
<organism evidence="9 10">
    <name type="scientific">Desulfopila aestuarii DSM 18488</name>
    <dbReference type="NCBI Taxonomy" id="1121416"/>
    <lineage>
        <taxon>Bacteria</taxon>
        <taxon>Pseudomonadati</taxon>
        <taxon>Thermodesulfobacteriota</taxon>
        <taxon>Desulfobulbia</taxon>
        <taxon>Desulfobulbales</taxon>
        <taxon>Desulfocapsaceae</taxon>
        <taxon>Desulfopila</taxon>
    </lineage>
</organism>
<reference evidence="9 10" key="1">
    <citation type="submission" date="2016-12" db="EMBL/GenBank/DDBJ databases">
        <authorList>
            <person name="Song W.-J."/>
            <person name="Kurnit D.M."/>
        </authorList>
    </citation>
    <scope>NUCLEOTIDE SEQUENCE [LARGE SCALE GENOMIC DNA]</scope>
    <source>
        <strain evidence="9 10">DSM 18488</strain>
    </source>
</reference>
<dbReference type="AlphaFoldDB" id="A0A1M7Y090"/>
<dbReference type="GO" id="GO:0019843">
    <property type="term" value="F:rRNA binding"/>
    <property type="evidence" value="ECO:0007669"/>
    <property type="project" value="UniProtKB-UniRule"/>
</dbReference>
<evidence type="ECO:0000313" key="10">
    <source>
        <dbReference type="Proteomes" id="UP000184603"/>
    </source>
</evidence>
<comment type="similarity">
    <text evidence="1 6 7">Belongs to the universal ribosomal protein uS7 family.</text>
</comment>
<proteinExistence type="inferred from homology"/>
<evidence type="ECO:0000256" key="6">
    <source>
        <dbReference type="HAMAP-Rule" id="MF_00480"/>
    </source>
</evidence>
<evidence type="ECO:0000256" key="5">
    <source>
        <dbReference type="ARBA" id="ARBA00023274"/>
    </source>
</evidence>
<dbReference type="PROSITE" id="PS00052">
    <property type="entry name" value="RIBOSOMAL_S7"/>
    <property type="match status" value="1"/>
</dbReference>
<dbReference type="GO" id="GO:0000049">
    <property type="term" value="F:tRNA binding"/>
    <property type="evidence" value="ECO:0007669"/>
    <property type="project" value="UniProtKB-UniRule"/>
</dbReference>
<evidence type="ECO:0000256" key="3">
    <source>
        <dbReference type="ARBA" id="ARBA00022884"/>
    </source>
</evidence>
<keyword evidence="10" id="KW-1185">Reference proteome</keyword>
<dbReference type="InterPro" id="IPR023798">
    <property type="entry name" value="Ribosomal_uS7_dom"/>
</dbReference>
<dbReference type="STRING" id="1121416.SAMN02745220_00953"/>
<dbReference type="EMBL" id="FRFE01000003">
    <property type="protein sequence ID" value="SHO44991.1"/>
    <property type="molecule type" value="Genomic_DNA"/>
</dbReference>
<protein>
    <recommendedName>
        <fullName evidence="6">Small ribosomal subunit protein uS7</fullName>
    </recommendedName>
</protein>
<keyword evidence="3 6" id="KW-0694">RNA-binding</keyword>
<dbReference type="PIRSF" id="PIRSF002122">
    <property type="entry name" value="RPS7p_RPS7a_RPS5e_RPS7o"/>
    <property type="match status" value="1"/>
</dbReference>
<dbReference type="InterPro" id="IPR036823">
    <property type="entry name" value="Ribosomal_uS7_dom_sf"/>
</dbReference>